<dbReference type="Proteomes" id="UP000029121">
    <property type="component" value="Unassembled WGS sequence"/>
</dbReference>
<evidence type="ECO:0000313" key="3">
    <source>
        <dbReference type="Proteomes" id="UP000029121"/>
    </source>
</evidence>
<evidence type="ECO:0000313" key="2">
    <source>
        <dbReference type="EMBL" id="EOA32503.1"/>
    </source>
</evidence>
<protein>
    <submittedName>
        <fullName evidence="2">Uncharacterized protein</fullName>
    </submittedName>
</protein>
<accession>R0I7S7</accession>
<keyword evidence="3" id="KW-1185">Reference proteome</keyword>
<dbReference type="KEGG" id="crb:17890590"/>
<organism evidence="2 3">
    <name type="scientific">Capsella rubella</name>
    <dbReference type="NCBI Taxonomy" id="81985"/>
    <lineage>
        <taxon>Eukaryota</taxon>
        <taxon>Viridiplantae</taxon>
        <taxon>Streptophyta</taxon>
        <taxon>Embryophyta</taxon>
        <taxon>Tracheophyta</taxon>
        <taxon>Spermatophyta</taxon>
        <taxon>Magnoliopsida</taxon>
        <taxon>eudicotyledons</taxon>
        <taxon>Gunneridae</taxon>
        <taxon>Pentapetalae</taxon>
        <taxon>rosids</taxon>
        <taxon>malvids</taxon>
        <taxon>Brassicales</taxon>
        <taxon>Brassicaceae</taxon>
        <taxon>Camelineae</taxon>
        <taxon>Capsella</taxon>
    </lineage>
</organism>
<sequence>MRCVTSFLVLCILMFLVLNNVKAVDVKAQKKERLKPLCKITGWATPVKCPASVRDASDMCYRSMHSRDRTYKRCDCNNIKLRGKDAHQCTCYMKLPCNQP</sequence>
<keyword evidence="1" id="KW-0732">Signal</keyword>
<dbReference type="EMBL" id="KB870807">
    <property type="protein sequence ID" value="EOA32503.1"/>
    <property type="molecule type" value="Genomic_DNA"/>
</dbReference>
<feature type="chain" id="PRO_5004342904" evidence="1">
    <location>
        <begin position="24"/>
        <end position="100"/>
    </location>
</feature>
<name>R0I7S7_9BRAS</name>
<proteinExistence type="predicted"/>
<dbReference type="OrthoDB" id="1020805at2759"/>
<feature type="signal peptide" evidence="1">
    <location>
        <begin position="1"/>
        <end position="23"/>
    </location>
</feature>
<evidence type="ECO:0000256" key="1">
    <source>
        <dbReference type="SAM" id="SignalP"/>
    </source>
</evidence>
<gene>
    <name evidence="2" type="ORF">CARUB_v10015784mg</name>
</gene>
<reference evidence="3" key="1">
    <citation type="journal article" date="2013" name="Nat. Genet.">
        <title>The Capsella rubella genome and the genomic consequences of rapid mating system evolution.</title>
        <authorList>
            <person name="Slotte T."/>
            <person name="Hazzouri K.M."/>
            <person name="Agren J.A."/>
            <person name="Koenig D."/>
            <person name="Maumus F."/>
            <person name="Guo Y.L."/>
            <person name="Steige K."/>
            <person name="Platts A.E."/>
            <person name="Escobar J.S."/>
            <person name="Newman L.K."/>
            <person name="Wang W."/>
            <person name="Mandakova T."/>
            <person name="Vello E."/>
            <person name="Smith L.M."/>
            <person name="Henz S.R."/>
            <person name="Steffen J."/>
            <person name="Takuno S."/>
            <person name="Brandvain Y."/>
            <person name="Coop G."/>
            <person name="Andolfatto P."/>
            <person name="Hu T.T."/>
            <person name="Blanchette M."/>
            <person name="Clark R.M."/>
            <person name="Quesneville H."/>
            <person name="Nordborg M."/>
            <person name="Gaut B.S."/>
            <person name="Lysak M.A."/>
            <person name="Jenkins J."/>
            <person name="Grimwood J."/>
            <person name="Chapman J."/>
            <person name="Prochnik S."/>
            <person name="Shu S."/>
            <person name="Rokhsar D."/>
            <person name="Schmutz J."/>
            <person name="Weigel D."/>
            <person name="Wright S.I."/>
        </authorList>
    </citation>
    <scope>NUCLEOTIDE SEQUENCE [LARGE SCALE GENOMIC DNA]</scope>
    <source>
        <strain evidence="3">cv. Monte Gargano</strain>
    </source>
</reference>
<dbReference type="AlphaFoldDB" id="R0I7S7"/>